<gene>
    <name evidence="4" type="ORF">NEMVEDRAFT_v1g248822</name>
</gene>
<dbReference type="Pfam" id="PF13927">
    <property type="entry name" value="Ig_3"/>
    <property type="match status" value="1"/>
</dbReference>
<dbReference type="PROSITE" id="PS50835">
    <property type="entry name" value="IG_LIKE"/>
    <property type="match status" value="1"/>
</dbReference>
<protein>
    <recommendedName>
        <fullName evidence="3">Ig-like domain-containing protein</fullName>
    </recommendedName>
</protein>
<evidence type="ECO:0000256" key="2">
    <source>
        <dbReference type="SAM" id="Phobius"/>
    </source>
</evidence>
<dbReference type="SMART" id="SM00409">
    <property type="entry name" value="IG"/>
    <property type="match status" value="1"/>
</dbReference>
<dbReference type="InterPro" id="IPR052615">
    <property type="entry name" value="FGFRL"/>
</dbReference>
<keyword evidence="2" id="KW-1133">Transmembrane helix</keyword>
<feature type="region of interest" description="Disordered" evidence="1">
    <location>
        <begin position="456"/>
        <end position="483"/>
    </location>
</feature>
<dbReference type="InParanoid" id="A7T8D1"/>
<feature type="compositionally biased region" description="Polar residues" evidence="1">
    <location>
        <begin position="52"/>
        <end position="61"/>
    </location>
</feature>
<feature type="region of interest" description="Disordered" evidence="1">
    <location>
        <begin position="1"/>
        <end position="77"/>
    </location>
</feature>
<proteinExistence type="predicted"/>
<dbReference type="OMA" id="VMIKNAI"/>
<keyword evidence="5" id="KW-1185">Reference proteome</keyword>
<dbReference type="Proteomes" id="UP000001593">
    <property type="component" value="Unassembled WGS sequence"/>
</dbReference>
<dbReference type="InterPro" id="IPR013783">
    <property type="entry name" value="Ig-like_fold"/>
</dbReference>
<feature type="compositionally biased region" description="Polar residues" evidence="1">
    <location>
        <begin position="1"/>
        <end position="14"/>
    </location>
</feature>
<accession>A7T8D1</accession>
<dbReference type="InterPro" id="IPR007110">
    <property type="entry name" value="Ig-like_dom"/>
</dbReference>
<feature type="non-terminal residue" evidence="4">
    <location>
        <position position="521"/>
    </location>
</feature>
<dbReference type="HOGENOM" id="CLU_523375_0_0_1"/>
<dbReference type="SUPFAM" id="SSF48726">
    <property type="entry name" value="Immunoglobulin"/>
    <property type="match status" value="1"/>
</dbReference>
<reference evidence="4 5" key="1">
    <citation type="journal article" date="2007" name="Science">
        <title>Sea anemone genome reveals ancestral eumetazoan gene repertoire and genomic organization.</title>
        <authorList>
            <person name="Putnam N.H."/>
            <person name="Srivastava M."/>
            <person name="Hellsten U."/>
            <person name="Dirks B."/>
            <person name="Chapman J."/>
            <person name="Salamov A."/>
            <person name="Terry A."/>
            <person name="Shapiro H."/>
            <person name="Lindquist E."/>
            <person name="Kapitonov V.V."/>
            <person name="Jurka J."/>
            <person name="Genikhovich G."/>
            <person name="Grigoriev I.V."/>
            <person name="Lucas S.M."/>
            <person name="Steele R.E."/>
            <person name="Finnerty J.R."/>
            <person name="Technau U."/>
            <person name="Martindale M.Q."/>
            <person name="Rokhsar D.S."/>
        </authorList>
    </citation>
    <scope>NUCLEOTIDE SEQUENCE [LARGE SCALE GENOMIC DNA]</scope>
    <source>
        <strain evidence="5">CH2 X CH6</strain>
    </source>
</reference>
<dbReference type="InterPro" id="IPR003598">
    <property type="entry name" value="Ig_sub2"/>
</dbReference>
<keyword evidence="2" id="KW-0472">Membrane</keyword>
<dbReference type="EMBL" id="DS472640">
    <property type="protein sequence ID" value="EDO27760.1"/>
    <property type="molecule type" value="Genomic_DNA"/>
</dbReference>
<evidence type="ECO:0000259" key="3">
    <source>
        <dbReference type="PROSITE" id="PS50835"/>
    </source>
</evidence>
<dbReference type="Gene3D" id="2.60.40.10">
    <property type="entry name" value="Immunoglobulins"/>
    <property type="match status" value="1"/>
</dbReference>
<evidence type="ECO:0000313" key="4">
    <source>
        <dbReference type="EMBL" id="EDO27760.1"/>
    </source>
</evidence>
<organism evidence="4 5">
    <name type="scientific">Nematostella vectensis</name>
    <name type="common">Starlet sea anemone</name>
    <dbReference type="NCBI Taxonomy" id="45351"/>
    <lineage>
        <taxon>Eukaryota</taxon>
        <taxon>Metazoa</taxon>
        <taxon>Cnidaria</taxon>
        <taxon>Anthozoa</taxon>
        <taxon>Hexacorallia</taxon>
        <taxon>Actiniaria</taxon>
        <taxon>Edwardsiidae</taxon>
        <taxon>Nematostella</taxon>
    </lineage>
</organism>
<dbReference type="InterPro" id="IPR003599">
    <property type="entry name" value="Ig_sub"/>
</dbReference>
<keyword evidence="2" id="KW-0812">Transmembrane</keyword>
<dbReference type="InterPro" id="IPR036179">
    <property type="entry name" value="Ig-like_dom_sf"/>
</dbReference>
<dbReference type="SMART" id="SM00408">
    <property type="entry name" value="IGc2"/>
    <property type="match status" value="1"/>
</dbReference>
<sequence length="521" mass="57114">MCNENATTDMTDFSPSLAEKEPIKPAAKRRKRREPKPVATPKGKVVLPNVPLTKTPSTSSEDSVHTPRQRRLRSEKPSVDYDELMNDILEVGRRDSIQGFLYFVIDAAGVLWTKEPPKPTIVFLGHNSTGVELRWDFDLQLTNFVFGKLEVYNEKEGGSEVMIKNAIQPGNAGSIPLNTNYYYVDANIPATGASDKKGYLKLTIKNVVEQGNDGDGHKIDPEKEDVYVYRFEFTDSGGTEYKSEVPLRTYRTPSFVSYPANSSESAGVSVKLTCEVIGKPTPSVTWTKLGDPNWRRVEAITSINNFQIADRGVYICTASNGFGSNITAVSVVQYSGCTSGCAKQTVGIQMTDLTWTGSYQVKQVYTKEIKDLESRIVYEIAEQYQKQNKNLYLVEVERFRSGSVTAIVSLQQPGNTVDLKPLEDMIATGSLAGQTVNRNFVSTTDGKICYSTFVSTTDAPSPSTSPTPSPSSETTTKPVPPPDTGGISDTALYAIIGVIAAVVVIAVIILIVCFVQRKKRG</sequence>
<dbReference type="PANTHER" id="PTHR19890">
    <property type="entry name" value="FIBROBLAST GROWTH FACTOR RECEPTOR"/>
    <property type="match status" value="1"/>
</dbReference>
<dbReference type="PANTHER" id="PTHR19890:SF10">
    <property type="entry name" value="FIBROBLAST GROWTH FACTOR RECEPTOR-LIKE 1"/>
    <property type="match status" value="1"/>
</dbReference>
<evidence type="ECO:0000313" key="5">
    <source>
        <dbReference type="Proteomes" id="UP000001593"/>
    </source>
</evidence>
<feature type="domain" description="Ig-like" evidence="3">
    <location>
        <begin position="253"/>
        <end position="332"/>
    </location>
</feature>
<evidence type="ECO:0000256" key="1">
    <source>
        <dbReference type="SAM" id="MobiDB-lite"/>
    </source>
</evidence>
<name>A7T8D1_NEMVE</name>
<dbReference type="eggNOG" id="KOG0613">
    <property type="taxonomic scope" value="Eukaryota"/>
</dbReference>
<feature type="transmembrane region" description="Helical" evidence="2">
    <location>
        <begin position="491"/>
        <end position="515"/>
    </location>
</feature>
<dbReference type="AlphaFoldDB" id="A7T8D1"/>